<dbReference type="OrthoDB" id="6920231at2"/>
<sequence length="108" mass="11440">MSSINGTYVNANAGAKLTITDGNDSNGTFSGTFSQGGVNYDVSYGHYHFQNSTGQPTTITFVGLNGNSGFQAWSLFSPDHNYAKVRAAGSRTNFDGEVVTLAGEFVKQ</sequence>
<dbReference type="Proteomes" id="UP000030564">
    <property type="component" value="Unassembled WGS sequence"/>
</dbReference>
<evidence type="ECO:0000313" key="1">
    <source>
        <dbReference type="EMBL" id="KHA73725.1"/>
    </source>
</evidence>
<protein>
    <submittedName>
        <fullName evidence="1">Uncharacterized protein</fullName>
    </submittedName>
</protein>
<dbReference type="AlphaFoldDB" id="A0A0A6DEX2"/>
<comment type="caution">
    <text evidence="1">The sequence shown here is derived from an EMBL/GenBank/DDBJ whole genome shotgun (WGS) entry which is preliminary data.</text>
</comment>
<reference evidence="1 2" key="1">
    <citation type="submission" date="2014-10" db="EMBL/GenBank/DDBJ databases">
        <title>Draft genome sequence of Pseudomonas chlororaphis EA105.</title>
        <authorList>
            <person name="McCully L.M."/>
            <person name="Bitzer A.S."/>
            <person name="Spence C."/>
            <person name="Bais H."/>
            <person name="Silby M.W."/>
        </authorList>
    </citation>
    <scope>NUCLEOTIDE SEQUENCE [LARGE SCALE GENOMIC DNA]</scope>
    <source>
        <strain evidence="1 2">EA105</strain>
    </source>
</reference>
<organism evidence="1 2">
    <name type="scientific">Pseudomonas chlororaphis</name>
    <dbReference type="NCBI Taxonomy" id="587753"/>
    <lineage>
        <taxon>Bacteria</taxon>
        <taxon>Pseudomonadati</taxon>
        <taxon>Pseudomonadota</taxon>
        <taxon>Gammaproteobacteria</taxon>
        <taxon>Pseudomonadales</taxon>
        <taxon>Pseudomonadaceae</taxon>
        <taxon>Pseudomonas</taxon>
    </lineage>
</organism>
<dbReference type="PATRIC" id="fig|587753.9.peg.3397"/>
<accession>A0A0A6DEX2</accession>
<gene>
    <name evidence="1" type="ORF">NZ35_06350</name>
</gene>
<dbReference type="EMBL" id="JSFK01000003">
    <property type="protein sequence ID" value="KHA73725.1"/>
    <property type="molecule type" value="Genomic_DNA"/>
</dbReference>
<proteinExistence type="predicted"/>
<name>A0A0A6DEX2_9PSED</name>
<evidence type="ECO:0000313" key="2">
    <source>
        <dbReference type="Proteomes" id="UP000030564"/>
    </source>
</evidence>